<gene>
    <name evidence="2" type="ORF">V6N11_040027</name>
</gene>
<feature type="compositionally biased region" description="Low complexity" evidence="1">
    <location>
        <begin position="93"/>
        <end position="117"/>
    </location>
</feature>
<reference evidence="2 3" key="1">
    <citation type="journal article" date="2024" name="G3 (Bethesda)">
        <title>Genome assembly of Hibiscus sabdariffa L. provides insights into metabolisms of medicinal natural products.</title>
        <authorList>
            <person name="Kim T."/>
        </authorList>
    </citation>
    <scope>NUCLEOTIDE SEQUENCE [LARGE SCALE GENOMIC DNA]</scope>
    <source>
        <strain evidence="2">TK-2024</strain>
        <tissue evidence="2">Old leaves</tissue>
    </source>
</reference>
<accession>A0ABR2RG95</accession>
<feature type="region of interest" description="Disordered" evidence="1">
    <location>
        <begin position="72"/>
        <end position="176"/>
    </location>
</feature>
<evidence type="ECO:0000313" key="3">
    <source>
        <dbReference type="Proteomes" id="UP001396334"/>
    </source>
</evidence>
<organism evidence="2 3">
    <name type="scientific">Hibiscus sabdariffa</name>
    <name type="common">roselle</name>
    <dbReference type="NCBI Taxonomy" id="183260"/>
    <lineage>
        <taxon>Eukaryota</taxon>
        <taxon>Viridiplantae</taxon>
        <taxon>Streptophyta</taxon>
        <taxon>Embryophyta</taxon>
        <taxon>Tracheophyta</taxon>
        <taxon>Spermatophyta</taxon>
        <taxon>Magnoliopsida</taxon>
        <taxon>eudicotyledons</taxon>
        <taxon>Gunneridae</taxon>
        <taxon>Pentapetalae</taxon>
        <taxon>rosids</taxon>
        <taxon>malvids</taxon>
        <taxon>Malvales</taxon>
        <taxon>Malvaceae</taxon>
        <taxon>Malvoideae</taxon>
        <taxon>Hibiscus</taxon>
    </lineage>
</organism>
<proteinExistence type="predicted"/>
<evidence type="ECO:0000313" key="2">
    <source>
        <dbReference type="EMBL" id="KAK9011956.1"/>
    </source>
</evidence>
<protein>
    <submittedName>
        <fullName evidence="2">Uncharacterized protein</fullName>
    </submittedName>
</protein>
<dbReference type="Proteomes" id="UP001396334">
    <property type="component" value="Unassembled WGS sequence"/>
</dbReference>
<evidence type="ECO:0000256" key="1">
    <source>
        <dbReference type="SAM" id="MobiDB-lite"/>
    </source>
</evidence>
<keyword evidence="3" id="KW-1185">Reference proteome</keyword>
<comment type="caution">
    <text evidence="2">The sequence shown here is derived from an EMBL/GenBank/DDBJ whole genome shotgun (WGS) entry which is preliminary data.</text>
</comment>
<dbReference type="EMBL" id="JBBPBN010000022">
    <property type="protein sequence ID" value="KAK9011956.1"/>
    <property type="molecule type" value="Genomic_DNA"/>
</dbReference>
<name>A0ABR2RG95_9ROSI</name>
<sequence>MEETKVFQTSFINFLCFQFPNVVAFFTAQPTTTQPMPPADPSAQAGNTEEVHFFANAENDIFDWHTPMEHHAQPEAADIPESSITQKRKKPAPAEGEATPVTTATTITTTRRIGKTPAGRIIISDRSSSPEKPEQPPAKRQMRYHVITTDSDDDSSAGLPVAHPEQSADPSLSYTF</sequence>